<keyword evidence="2" id="KW-0378">Hydrolase</keyword>
<evidence type="ECO:0000256" key="3">
    <source>
        <dbReference type="ARBA" id="ARBA00022840"/>
    </source>
</evidence>
<evidence type="ECO:0000313" key="6">
    <source>
        <dbReference type="EMBL" id="MBB5725040.1"/>
    </source>
</evidence>
<dbReference type="PANTHER" id="PTHR35372:SF2">
    <property type="entry name" value="SF3 HELICASE DOMAIN-CONTAINING PROTEIN"/>
    <property type="match status" value="1"/>
</dbReference>
<evidence type="ECO:0000256" key="4">
    <source>
        <dbReference type="SAM" id="MobiDB-lite"/>
    </source>
</evidence>
<dbReference type="RefSeq" id="WP_184033746.1">
    <property type="nucleotide sequence ID" value="NZ_BAABAR010000007.1"/>
</dbReference>
<dbReference type="EMBL" id="JACIJN010000002">
    <property type="protein sequence ID" value="MBB5725040.1"/>
    <property type="molecule type" value="Genomic_DNA"/>
</dbReference>
<evidence type="ECO:0000259" key="5">
    <source>
        <dbReference type="PROSITE" id="PS51206"/>
    </source>
</evidence>
<protein>
    <submittedName>
        <fullName evidence="6">DNA primase/helicase</fullName>
    </submittedName>
</protein>
<dbReference type="SMART" id="SM00885">
    <property type="entry name" value="D5_N"/>
    <property type="match status" value="1"/>
</dbReference>
<dbReference type="InterPro" id="IPR006500">
    <property type="entry name" value="Helicase_put_C_phage/plasmid"/>
</dbReference>
<dbReference type="PANTHER" id="PTHR35372">
    <property type="entry name" value="ATP BINDING PROTEIN-RELATED"/>
    <property type="match status" value="1"/>
</dbReference>
<feature type="domain" description="SF3 helicase" evidence="5">
    <location>
        <begin position="205"/>
        <end position="369"/>
    </location>
</feature>
<comment type="caution">
    <text evidence="6">The sequence shown here is derived from an EMBL/GenBank/DDBJ whole genome shotgun (WGS) entry which is preliminary data.</text>
</comment>
<dbReference type="InterPro" id="IPR014015">
    <property type="entry name" value="Helicase_SF3_DNA-vir"/>
</dbReference>
<evidence type="ECO:0000313" key="7">
    <source>
        <dbReference type="Proteomes" id="UP000560131"/>
    </source>
</evidence>
<proteinExistence type="predicted"/>
<evidence type="ECO:0000256" key="1">
    <source>
        <dbReference type="ARBA" id="ARBA00022741"/>
    </source>
</evidence>
<dbReference type="Pfam" id="PF08706">
    <property type="entry name" value="D5_N"/>
    <property type="match status" value="1"/>
</dbReference>
<name>A0ABR6N2M8_9SPHN</name>
<dbReference type="InterPro" id="IPR014818">
    <property type="entry name" value="Phage/plasmid_primase_P4_C"/>
</dbReference>
<keyword evidence="3" id="KW-0067">ATP-binding</keyword>
<organism evidence="6 7">
    <name type="scientific">Sphingomonas endophytica</name>
    <dbReference type="NCBI Taxonomy" id="869719"/>
    <lineage>
        <taxon>Bacteria</taxon>
        <taxon>Pseudomonadati</taxon>
        <taxon>Pseudomonadota</taxon>
        <taxon>Alphaproteobacteria</taxon>
        <taxon>Sphingomonadales</taxon>
        <taxon>Sphingomonadaceae</taxon>
        <taxon>Sphingomonas</taxon>
    </lineage>
</organism>
<dbReference type="PROSITE" id="PS51206">
    <property type="entry name" value="SF3_HELICASE_1"/>
    <property type="match status" value="1"/>
</dbReference>
<accession>A0ABR6N2M8</accession>
<sequence>MIPMTPPDPLGMAWLDASDLGNAKRLVAISMGRLLWVEDVQAFVHFDGRRWSLERGAIEAQRMAHSVVEHIDLEAEALGEIANDAVRLKKRFGAWCVPEIAVERVKTLRTHAVRSGSANMTAGMLKQARALIMAMLADFDTEPLAYNTLNKTLRFRQRDDGTWHVVASDHDQADMLMQLANVEYNPAATCAFWDARLAMLTPDPEQLAGFQVLYGYSLTGLTSDQAFYVHQGKGGDGKSVTHMALADLHGDYYRHAGIKTFLQATSQKGGSEHRSDLVRLKGDVRFVTSDEPEGRSVWDGGTIKQITGSLVTARGAHATTEDTFAPRFKLHVECNVIPRAPSDDKGFRRRFKLYQWRVAVEDTPAGTMPIDIVLAKLRAEKPGILNWMIAGALQWLSTRVVPQPTAMAAVLADFWADSSPLLEWMSEWCDTTDPDAQTPATALYNNFKAWCEARGDEKIMTATAFGRALRDKQHAAVKDSKGNRWRKGIKLRQHGQFGLVTAAAAPAPPAERLTEQPSVAPWEDDDMPP</sequence>
<gene>
    <name evidence="6" type="ORF">FHS97_000948</name>
</gene>
<reference evidence="6 7" key="1">
    <citation type="submission" date="2020-08" db="EMBL/GenBank/DDBJ databases">
        <title>Genomic Encyclopedia of Type Strains, Phase IV (KMG-IV): sequencing the most valuable type-strain genomes for metagenomic binning, comparative biology and taxonomic classification.</title>
        <authorList>
            <person name="Goeker M."/>
        </authorList>
    </citation>
    <scope>NUCLEOTIDE SEQUENCE [LARGE SCALE GENOMIC DNA]</scope>
    <source>
        <strain evidence="6 7">DSM 101535</strain>
    </source>
</reference>
<dbReference type="InterPro" id="IPR051620">
    <property type="entry name" value="ORF904-like_C"/>
</dbReference>
<keyword evidence="1" id="KW-0547">Nucleotide-binding</keyword>
<dbReference type="Proteomes" id="UP000560131">
    <property type="component" value="Unassembled WGS sequence"/>
</dbReference>
<evidence type="ECO:0000256" key="2">
    <source>
        <dbReference type="ARBA" id="ARBA00022801"/>
    </source>
</evidence>
<dbReference type="NCBIfam" id="TIGR01613">
    <property type="entry name" value="primase_Cterm"/>
    <property type="match status" value="1"/>
</dbReference>
<feature type="region of interest" description="Disordered" evidence="4">
    <location>
        <begin position="503"/>
        <end position="529"/>
    </location>
</feature>
<keyword evidence="7" id="KW-1185">Reference proteome</keyword>